<dbReference type="AlphaFoldDB" id="A0A0A9ERQ7"/>
<proteinExistence type="predicted"/>
<dbReference type="EMBL" id="GBRH01197345">
    <property type="protein sequence ID" value="JAE00551.1"/>
    <property type="molecule type" value="Transcribed_RNA"/>
</dbReference>
<evidence type="ECO:0000313" key="2">
    <source>
        <dbReference type="EMBL" id="JAE00551.1"/>
    </source>
</evidence>
<accession>A0A0A9ERQ7</accession>
<evidence type="ECO:0000256" key="1">
    <source>
        <dbReference type="SAM" id="MobiDB-lite"/>
    </source>
</evidence>
<feature type="compositionally biased region" description="Polar residues" evidence="1">
    <location>
        <begin position="1"/>
        <end position="15"/>
    </location>
</feature>
<protein>
    <submittedName>
        <fullName evidence="2">Uncharacterized protein</fullName>
    </submittedName>
</protein>
<name>A0A0A9ERQ7_ARUDO</name>
<reference evidence="2" key="2">
    <citation type="journal article" date="2015" name="Data Brief">
        <title>Shoot transcriptome of the giant reed, Arundo donax.</title>
        <authorList>
            <person name="Barrero R.A."/>
            <person name="Guerrero F.D."/>
            <person name="Moolhuijzen P."/>
            <person name="Goolsby J.A."/>
            <person name="Tidwell J."/>
            <person name="Bellgard S.E."/>
            <person name="Bellgard M.I."/>
        </authorList>
    </citation>
    <scope>NUCLEOTIDE SEQUENCE</scope>
    <source>
        <tissue evidence="2">Shoot tissue taken approximately 20 cm above the soil surface</tissue>
    </source>
</reference>
<feature type="region of interest" description="Disordered" evidence="1">
    <location>
        <begin position="1"/>
        <end position="27"/>
    </location>
</feature>
<sequence>MPSKQPLNDISNNKAVQRKEKRLQQKH</sequence>
<reference evidence="2" key="1">
    <citation type="submission" date="2014-09" db="EMBL/GenBank/DDBJ databases">
        <authorList>
            <person name="Magalhaes I.L.F."/>
            <person name="Oliveira U."/>
            <person name="Santos F.R."/>
            <person name="Vidigal T.H.D.A."/>
            <person name="Brescovit A.D."/>
            <person name="Santos A.J."/>
        </authorList>
    </citation>
    <scope>NUCLEOTIDE SEQUENCE</scope>
    <source>
        <tissue evidence="2">Shoot tissue taken approximately 20 cm above the soil surface</tissue>
    </source>
</reference>
<organism evidence="2">
    <name type="scientific">Arundo donax</name>
    <name type="common">Giant reed</name>
    <name type="synonym">Donax arundinaceus</name>
    <dbReference type="NCBI Taxonomy" id="35708"/>
    <lineage>
        <taxon>Eukaryota</taxon>
        <taxon>Viridiplantae</taxon>
        <taxon>Streptophyta</taxon>
        <taxon>Embryophyta</taxon>
        <taxon>Tracheophyta</taxon>
        <taxon>Spermatophyta</taxon>
        <taxon>Magnoliopsida</taxon>
        <taxon>Liliopsida</taxon>
        <taxon>Poales</taxon>
        <taxon>Poaceae</taxon>
        <taxon>PACMAD clade</taxon>
        <taxon>Arundinoideae</taxon>
        <taxon>Arundineae</taxon>
        <taxon>Arundo</taxon>
    </lineage>
</organism>